<dbReference type="AlphaFoldDB" id="A0A6J1LZ71"/>
<organism evidence="2 3">
    <name type="scientific">Drosophila hydei</name>
    <name type="common">Fruit fly</name>
    <dbReference type="NCBI Taxonomy" id="7224"/>
    <lineage>
        <taxon>Eukaryota</taxon>
        <taxon>Metazoa</taxon>
        <taxon>Ecdysozoa</taxon>
        <taxon>Arthropoda</taxon>
        <taxon>Hexapoda</taxon>
        <taxon>Insecta</taxon>
        <taxon>Pterygota</taxon>
        <taxon>Neoptera</taxon>
        <taxon>Endopterygota</taxon>
        <taxon>Diptera</taxon>
        <taxon>Brachycera</taxon>
        <taxon>Muscomorpha</taxon>
        <taxon>Ephydroidea</taxon>
        <taxon>Drosophilidae</taxon>
        <taxon>Drosophila</taxon>
    </lineage>
</organism>
<sequence>MLIGIMIMYLVLKKKPSLLKGSKRVVKPKHSSGEIVVLPRSKAAQKFHYKEKTVRQQCTHHRFCSFLPRRSSMESMASSDSYINQNVYEVIPTYITFDKIPQIDAPAQPEPQIFNNYECRSSFPHRESVRYAQITPRTKRISSDPLPSLPTDL</sequence>
<accession>A0A6J1LZ71</accession>
<dbReference type="Proteomes" id="UP000504633">
    <property type="component" value="Unplaced"/>
</dbReference>
<name>A0A6J1LZ71_DROHY</name>
<proteinExistence type="predicted"/>
<protein>
    <submittedName>
        <fullName evidence="3">Uncharacterized protein LOC111600148</fullName>
    </submittedName>
</protein>
<dbReference type="GeneID" id="111600148"/>
<evidence type="ECO:0000256" key="1">
    <source>
        <dbReference type="SAM" id="MobiDB-lite"/>
    </source>
</evidence>
<keyword evidence="2" id="KW-1185">Reference proteome</keyword>
<dbReference type="KEGG" id="dhe:111600148"/>
<gene>
    <name evidence="3" type="primary">LOC111600148</name>
</gene>
<evidence type="ECO:0000313" key="2">
    <source>
        <dbReference type="Proteomes" id="UP000504633"/>
    </source>
</evidence>
<dbReference type="OMA" id="IGIMIMY"/>
<feature type="region of interest" description="Disordered" evidence="1">
    <location>
        <begin position="134"/>
        <end position="153"/>
    </location>
</feature>
<reference evidence="3" key="1">
    <citation type="submission" date="2025-08" db="UniProtKB">
        <authorList>
            <consortium name="RefSeq"/>
        </authorList>
    </citation>
    <scope>IDENTIFICATION</scope>
    <source>
        <strain evidence="3">15085-1641.00</strain>
        <tissue evidence="3">Whole body</tissue>
    </source>
</reference>
<dbReference type="RefSeq" id="XP_023171898.1">
    <property type="nucleotide sequence ID" value="XM_023316130.1"/>
</dbReference>
<evidence type="ECO:0000313" key="3">
    <source>
        <dbReference type="RefSeq" id="XP_023171898.1"/>
    </source>
</evidence>
<dbReference type="OrthoDB" id="26525at2759"/>